<proteinExistence type="predicted"/>
<name>A0A9W9D6V3_9PLEO</name>
<accession>A0A9W9D6V3</accession>
<organism evidence="2 3">
    <name type="scientific">Didymella pomorum</name>
    <dbReference type="NCBI Taxonomy" id="749634"/>
    <lineage>
        <taxon>Eukaryota</taxon>
        <taxon>Fungi</taxon>
        <taxon>Dikarya</taxon>
        <taxon>Ascomycota</taxon>
        <taxon>Pezizomycotina</taxon>
        <taxon>Dothideomycetes</taxon>
        <taxon>Pleosporomycetidae</taxon>
        <taxon>Pleosporales</taxon>
        <taxon>Pleosporineae</taxon>
        <taxon>Didymellaceae</taxon>
        <taxon>Didymella</taxon>
    </lineage>
</organism>
<reference evidence="2" key="1">
    <citation type="submission" date="2022-10" db="EMBL/GenBank/DDBJ databases">
        <title>Tapping the CABI collections for fungal endophytes: first genome assemblies for Collariella, Neodidymelliopsis, Ascochyta clinopodiicola, Didymella pomorum, Didymosphaeria variabile, Neocosmospora piperis and Neocucurbitaria cava.</title>
        <authorList>
            <person name="Hill R."/>
        </authorList>
    </citation>
    <scope>NUCLEOTIDE SEQUENCE</scope>
    <source>
        <strain evidence="2">IMI 355091</strain>
    </source>
</reference>
<protein>
    <submittedName>
        <fullName evidence="2">Uncharacterized protein</fullName>
    </submittedName>
</protein>
<evidence type="ECO:0000256" key="1">
    <source>
        <dbReference type="SAM" id="MobiDB-lite"/>
    </source>
</evidence>
<feature type="region of interest" description="Disordered" evidence="1">
    <location>
        <begin position="92"/>
        <end position="129"/>
    </location>
</feature>
<evidence type="ECO:0000313" key="3">
    <source>
        <dbReference type="Proteomes" id="UP001140510"/>
    </source>
</evidence>
<sequence length="129" mass="14781">MLLHRAAIPVLVLEDIDEETDKPQSIDEEMRDVDDSDDESGENELRDEAEDEAEDVDDRGIIISIGPRTSNQLQDLTFHSYSHYSDYFQQQEERGYFDKPQSNSGHVPAEVVDSERARMDEGDDSEEET</sequence>
<gene>
    <name evidence="2" type="ORF">N0V91_005337</name>
</gene>
<keyword evidence="3" id="KW-1185">Reference proteome</keyword>
<feature type="region of interest" description="Disordered" evidence="1">
    <location>
        <begin position="15"/>
        <end position="60"/>
    </location>
</feature>
<evidence type="ECO:0000313" key="2">
    <source>
        <dbReference type="EMBL" id="KAJ4405386.1"/>
    </source>
</evidence>
<comment type="caution">
    <text evidence="2">The sequence shown here is derived from an EMBL/GenBank/DDBJ whole genome shotgun (WGS) entry which is preliminary data.</text>
</comment>
<feature type="compositionally biased region" description="Acidic residues" evidence="1">
    <location>
        <begin position="15"/>
        <end position="57"/>
    </location>
</feature>
<dbReference type="Proteomes" id="UP001140510">
    <property type="component" value="Unassembled WGS sequence"/>
</dbReference>
<dbReference type="EMBL" id="JAPEVA010000035">
    <property type="protein sequence ID" value="KAJ4405386.1"/>
    <property type="molecule type" value="Genomic_DNA"/>
</dbReference>
<dbReference type="AlphaFoldDB" id="A0A9W9D6V3"/>